<reference evidence="2" key="1">
    <citation type="submission" date="2018-05" db="EMBL/GenBank/DDBJ databases">
        <title>Genome Sequencing of selected type strains of the family Eggerthellaceae.</title>
        <authorList>
            <person name="Danylec N."/>
            <person name="Stoll D.A."/>
            <person name="Doetsch A."/>
            <person name="Huch M."/>
        </authorList>
    </citation>
    <scope>NUCLEOTIDE SEQUENCE [LARGE SCALE GENOMIC DNA]</scope>
    <source>
        <strain evidence="2">DSM 24851</strain>
    </source>
</reference>
<dbReference type="Proteomes" id="UP000269591">
    <property type="component" value="Unassembled WGS sequence"/>
</dbReference>
<dbReference type="EMBL" id="QIBX01000007">
    <property type="protein sequence ID" value="RNL40342.1"/>
    <property type="molecule type" value="Genomic_DNA"/>
</dbReference>
<sequence>MTAVLVLVLGCGMLLGASYVLMPKDNSKEAGMINPKANGFLAEPSNSLDVLFVGDSEAYSSFSPLDMWNRHGFTSYVCSSPAQKTSYSFVLLRRALQGQSPKVVVFETNSFFKKVSINEVAVNALSEVFPVFEYHDRWKSITANDLTSPVQYTWKDSLKGFRYSFKIKKADASSWMAESSRVASIPGINKTIISLMVDYCREHGATPVFMSVPSTKNWNSERHNAVEGLAQELGVDYVDLNKGDAKVDIDWSADSRDAGDHLNYVGASKVSKVVGKLLDERYDLPDHRTESEYNSWNEAYIAFQKSLKSAKKG</sequence>
<keyword evidence="2" id="KW-1185">Reference proteome</keyword>
<dbReference type="SUPFAM" id="SSF52266">
    <property type="entry name" value="SGNH hydrolase"/>
    <property type="match status" value="1"/>
</dbReference>
<dbReference type="OrthoDB" id="9796702at2"/>
<name>A0A3N0AZP4_9ACTN</name>
<evidence type="ECO:0000313" key="1">
    <source>
        <dbReference type="EMBL" id="RNL40342.1"/>
    </source>
</evidence>
<organism evidence="1 2">
    <name type="scientific">Slackia equolifaciens</name>
    <dbReference type="NCBI Taxonomy" id="498718"/>
    <lineage>
        <taxon>Bacteria</taxon>
        <taxon>Bacillati</taxon>
        <taxon>Actinomycetota</taxon>
        <taxon>Coriobacteriia</taxon>
        <taxon>Eggerthellales</taxon>
        <taxon>Eggerthellaceae</taxon>
        <taxon>Slackia</taxon>
    </lineage>
</organism>
<dbReference type="InterPro" id="IPR036514">
    <property type="entry name" value="SGNH_hydro_sf"/>
</dbReference>
<evidence type="ECO:0000313" key="2">
    <source>
        <dbReference type="Proteomes" id="UP000269591"/>
    </source>
</evidence>
<dbReference type="AlphaFoldDB" id="A0A3N0AZP4"/>
<comment type="caution">
    <text evidence="1">The sequence shown here is derived from an EMBL/GenBank/DDBJ whole genome shotgun (WGS) entry which is preliminary data.</text>
</comment>
<gene>
    <name evidence="1" type="ORF">DMP06_05250</name>
</gene>
<accession>A0A3N0AZP4</accession>
<proteinExistence type="predicted"/>
<evidence type="ECO:0008006" key="3">
    <source>
        <dbReference type="Google" id="ProtNLM"/>
    </source>
</evidence>
<dbReference type="Gene3D" id="3.40.50.1110">
    <property type="entry name" value="SGNH hydrolase"/>
    <property type="match status" value="1"/>
</dbReference>
<protein>
    <recommendedName>
        <fullName evidence="3">SGNH/GDSL hydrolase family protein</fullName>
    </recommendedName>
</protein>